<dbReference type="GO" id="GO:0001935">
    <property type="term" value="P:endothelial cell proliferation"/>
    <property type="evidence" value="ECO:0007669"/>
    <property type="project" value="UniProtKB-UniRule"/>
</dbReference>
<evidence type="ECO:0000259" key="14">
    <source>
        <dbReference type="PROSITE" id="PS50950"/>
    </source>
</evidence>
<dbReference type="PROSITE" id="PS50950">
    <property type="entry name" value="ZF_THAP"/>
    <property type="match status" value="1"/>
</dbReference>
<dbReference type="SMART" id="SM00980">
    <property type="entry name" value="THAP"/>
    <property type="match status" value="1"/>
</dbReference>
<dbReference type="PANTHER" id="PTHR46600:SF1">
    <property type="entry name" value="THAP DOMAIN-CONTAINING PROTEIN 1"/>
    <property type="match status" value="1"/>
</dbReference>
<dbReference type="Ensembl" id="ENSLBET00000036879.1">
    <property type="protein sequence ID" value="ENSLBEP00000035379.1"/>
    <property type="gene ID" value="ENSLBEG00000026564.1"/>
</dbReference>
<reference evidence="15" key="1">
    <citation type="submission" date="2025-08" db="UniProtKB">
        <authorList>
            <consortium name="Ensembl"/>
        </authorList>
    </citation>
    <scope>IDENTIFICATION</scope>
</reference>
<evidence type="ECO:0000256" key="2">
    <source>
        <dbReference type="ARBA" id="ARBA00006177"/>
    </source>
</evidence>
<evidence type="ECO:0000313" key="15">
    <source>
        <dbReference type="Ensembl" id="ENSLBEP00000035379.1"/>
    </source>
</evidence>
<dbReference type="GeneTree" id="ENSGT00940000177500"/>
<dbReference type="GO" id="GO:0003700">
    <property type="term" value="F:DNA-binding transcription factor activity"/>
    <property type="evidence" value="ECO:0007669"/>
    <property type="project" value="UniProtKB-UniRule"/>
</dbReference>
<dbReference type="STRING" id="56723.ENSLBEP00000035379"/>
<dbReference type="GO" id="GO:0005654">
    <property type="term" value="C:nucleoplasm"/>
    <property type="evidence" value="ECO:0007669"/>
    <property type="project" value="UniProtKB-SubCell"/>
</dbReference>
<feature type="domain" description="THAP-type" evidence="14">
    <location>
        <begin position="1"/>
        <end position="90"/>
    </location>
</feature>
<evidence type="ECO:0000256" key="12">
    <source>
        <dbReference type="PROSITE-ProRule" id="PRU00309"/>
    </source>
</evidence>
<comment type="subcellular location">
    <subcellularLocation>
        <location evidence="1 13">Nucleus</location>
        <location evidence="1 13">Nucleoplasm</location>
    </subcellularLocation>
</comment>
<keyword evidence="5" id="KW-0862">Zinc</keyword>
<evidence type="ECO:0000256" key="6">
    <source>
        <dbReference type="ARBA" id="ARBA00023015"/>
    </source>
</evidence>
<proteinExistence type="inferred from homology"/>
<keyword evidence="7 13" id="KW-0175">Coiled coil</keyword>
<dbReference type="InterPro" id="IPR006612">
    <property type="entry name" value="THAP_Znf"/>
</dbReference>
<dbReference type="GO" id="GO:0008270">
    <property type="term" value="F:zinc ion binding"/>
    <property type="evidence" value="ECO:0007669"/>
    <property type="project" value="UniProtKB-KW"/>
</dbReference>
<evidence type="ECO:0000256" key="13">
    <source>
        <dbReference type="RuleBase" id="RU369073"/>
    </source>
</evidence>
<keyword evidence="11 13" id="KW-0131">Cell cycle</keyword>
<dbReference type="Pfam" id="PF05485">
    <property type="entry name" value="THAP"/>
    <property type="match status" value="1"/>
</dbReference>
<reference evidence="15" key="2">
    <citation type="submission" date="2025-09" db="UniProtKB">
        <authorList>
            <consortium name="Ensembl"/>
        </authorList>
    </citation>
    <scope>IDENTIFICATION</scope>
</reference>
<evidence type="ECO:0000256" key="7">
    <source>
        <dbReference type="ARBA" id="ARBA00023054"/>
    </source>
</evidence>
<dbReference type="InParanoid" id="A0A3Q3GVP5"/>
<evidence type="ECO:0000256" key="8">
    <source>
        <dbReference type="ARBA" id="ARBA00023125"/>
    </source>
</evidence>
<keyword evidence="6 13" id="KW-0805">Transcription regulation</keyword>
<sequence length="114" mass="13420">MAQSRRKCHCSVPYCSNNKQMHPFLSFHNFPSEDGLRARWVTPIRRDECAMFRILCGSTCVCSLHFDNEEIYSSQKGLRRLKWGVAPSRFVWNDWGRSQQGKMFQIIFKNVLKS</sequence>
<dbReference type="AlphaFoldDB" id="A0A3Q3GVP5"/>
<evidence type="ECO:0000256" key="3">
    <source>
        <dbReference type="ARBA" id="ARBA00022723"/>
    </source>
</evidence>
<name>A0A3Q3GVP5_9LABR</name>
<keyword evidence="8 12" id="KW-0238">DNA-binding</keyword>
<organism evidence="15 16">
    <name type="scientific">Labrus bergylta</name>
    <name type="common">ballan wrasse</name>
    <dbReference type="NCBI Taxonomy" id="56723"/>
    <lineage>
        <taxon>Eukaryota</taxon>
        <taxon>Metazoa</taxon>
        <taxon>Chordata</taxon>
        <taxon>Craniata</taxon>
        <taxon>Vertebrata</taxon>
        <taxon>Euteleostomi</taxon>
        <taxon>Actinopterygii</taxon>
        <taxon>Neopterygii</taxon>
        <taxon>Teleostei</taxon>
        <taxon>Neoteleostei</taxon>
        <taxon>Acanthomorphata</taxon>
        <taxon>Eupercaria</taxon>
        <taxon>Labriformes</taxon>
        <taxon>Labridae</taxon>
        <taxon>Labrus</taxon>
    </lineage>
</organism>
<dbReference type="SUPFAM" id="SSF57716">
    <property type="entry name" value="Glucocorticoid receptor-like (DNA-binding domain)"/>
    <property type="match status" value="1"/>
</dbReference>
<comment type="similarity">
    <text evidence="2 13">Belongs to the THAP1 family.</text>
</comment>
<evidence type="ECO:0000256" key="9">
    <source>
        <dbReference type="ARBA" id="ARBA00023163"/>
    </source>
</evidence>
<accession>A0A3Q3GVP5</accession>
<evidence type="ECO:0000313" key="16">
    <source>
        <dbReference type="Proteomes" id="UP000261660"/>
    </source>
</evidence>
<dbReference type="InterPro" id="IPR026516">
    <property type="entry name" value="THAP1/10"/>
</dbReference>
<keyword evidence="10 13" id="KW-0539">Nucleus</keyword>
<comment type="function">
    <text evidence="13">DNA-binding transcription regulator that regulates endothelial cell proliferation and G1/S cell-cycle progression. Specifically binds the 5'-[AT]NTNN[GT]GGCA[AGT]-3' core DNA sequence and acts by modulating expression of pRB-E2F cell-cycle target genes.</text>
</comment>
<dbReference type="GO" id="GO:0043565">
    <property type="term" value="F:sequence-specific DNA binding"/>
    <property type="evidence" value="ECO:0007669"/>
    <property type="project" value="UniProtKB-UniRule"/>
</dbReference>
<evidence type="ECO:0000256" key="1">
    <source>
        <dbReference type="ARBA" id="ARBA00004642"/>
    </source>
</evidence>
<dbReference type="PANTHER" id="PTHR46600">
    <property type="entry name" value="THAP DOMAIN-CONTAINING"/>
    <property type="match status" value="1"/>
</dbReference>
<keyword evidence="3" id="KW-0479">Metal-binding</keyword>
<dbReference type="Proteomes" id="UP000261660">
    <property type="component" value="Unplaced"/>
</dbReference>
<keyword evidence="16" id="KW-1185">Reference proteome</keyword>
<evidence type="ECO:0000256" key="11">
    <source>
        <dbReference type="ARBA" id="ARBA00023306"/>
    </source>
</evidence>
<evidence type="ECO:0000256" key="4">
    <source>
        <dbReference type="ARBA" id="ARBA00022771"/>
    </source>
</evidence>
<evidence type="ECO:0000256" key="5">
    <source>
        <dbReference type="ARBA" id="ARBA00022833"/>
    </source>
</evidence>
<keyword evidence="4 12" id="KW-0863">Zinc-finger</keyword>
<evidence type="ECO:0000256" key="10">
    <source>
        <dbReference type="ARBA" id="ARBA00023242"/>
    </source>
</evidence>
<keyword evidence="9 13" id="KW-0804">Transcription</keyword>
<protein>
    <recommendedName>
        <fullName evidence="13">THAP domain-containing protein 1</fullName>
    </recommendedName>
</protein>